<evidence type="ECO:0000256" key="2">
    <source>
        <dbReference type="ARBA" id="ARBA00022801"/>
    </source>
</evidence>
<comment type="caution">
    <text evidence="9">The sequence shown here is derived from an EMBL/GenBank/DDBJ whole genome shotgun (WGS) entry which is preliminary data.</text>
</comment>
<feature type="compositionally biased region" description="Polar residues" evidence="6">
    <location>
        <begin position="229"/>
        <end position="240"/>
    </location>
</feature>
<evidence type="ECO:0000259" key="8">
    <source>
        <dbReference type="Pfam" id="PF07683"/>
    </source>
</evidence>
<dbReference type="GO" id="GO:0005737">
    <property type="term" value="C:cytoplasm"/>
    <property type="evidence" value="ECO:0007669"/>
    <property type="project" value="TreeGrafter"/>
</dbReference>
<gene>
    <name evidence="9" type="ORF">EYB31_31755</name>
</gene>
<evidence type="ECO:0000256" key="1">
    <source>
        <dbReference type="ARBA" id="ARBA00022741"/>
    </source>
</evidence>
<evidence type="ECO:0000313" key="9">
    <source>
        <dbReference type="EMBL" id="TBL70825.1"/>
    </source>
</evidence>
<feature type="domain" description="CobW/HypB/UreG nucleotide-binding" evidence="7">
    <location>
        <begin position="4"/>
        <end position="186"/>
    </location>
</feature>
<evidence type="ECO:0000259" key="7">
    <source>
        <dbReference type="Pfam" id="PF02492"/>
    </source>
</evidence>
<dbReference type="GO" id="GO:0016787">
    <property type="term" value="F:hydrolase activity"/>
    <property type="evidence" value="ECO:0007669"/>
    <property type="project" value="UniProtKB-KW"/>
</dbReference>
<dbReference type="Pfam" id="PF07683">
    <property type="entry name" value="CobW_C"/>
    <property type="match status" value="1"/>
</dbReference>
<dbReference type="Proteomes" id="UP000293142">
    <property type="component" value="Unassembled WGS sequence"/>
</dbReference>
<dbReference type="PANTHER" id="PTHR13748:SF62">
    <property type="entry name" value="COBW DOMAIN-CONTAINING PROTEIN"/>
    <property type="match status" value="1"/>
</dbReference>
<evidence type="ECO:0000313" key="10">
    <source>
        <dbReference type="Proteomes" id="UP000293142"/>
    </source>
</evidence>
<keyword evidence="3" id="KW-0143">Chaperone</keyword>
<comment type="catalytic activity">
    <reaction evidence="5">
        <text>GTP + H2O = GDP + phosphate + H(+)</text>
        <dbReference type="Rhea" id="RHEA:19669"/>
        <dbReference type="ChEBI" id="CHEBI:15377"/>
        <dbReference type="ChEBI" id="CHEBI:15378"/>
        <dbReference type="ChEBI" id="CHEBI:37565"/>
        <dbReference type="ChEBI" id="CHEBI:43474"/>
        <dbReference type="ChEBI" id="CHEBI:58189"/>
    </reaction>
    <physiologicalReaction direction="left-to-right" evidence="5">
        <dbReference type="Rhea" id="RHEA:19670"/>
    </physiologicalReaction>
</comment>
<keyword evidence="2" id="KW-0378">Hydrolase</keyword>
<evidence type="ECO:0000256" key="3">
    <source>
        <dbReference type="ARBA" id="ARBA00023186"/>
    </source>
</evidence>
<accession>A0A4Q9DHB0</accession>
<organism evidence="9 10">
    <name type="scientific">Paenibacillus thalictri</name>
    <dbReference type="NCBI Taxonomy" id="2527873"/>
    <lineage>
        <taxon>Bacteria</taxon>
        <taxon>Bacillati</taxon>
        <taxon>Bacillota</taxon>
        <taxon>Bacilli</taxon>
        <taxon>Bacillales</taxon>
        <taxon>Paenibacillaceae</taxon>
        <taxon>Paenibacillus</taxon>
    </lineage>
</organism>
<dbReference type="InterPro" id="IPR003495">
    <property type="entry name" value="CobW/HypB/UreG_nucleotide-bd"/>
</dbReference>
<dbReference type="RefSeq" id="WP_131017541.1">
    <property type="nucleotide sequence ID" value="NZ_SIRE01000029.1"/>
</dbReference>
<dbReference type="OrthoDB" id="9808822at2"/>
<evidence type="ECO:0000256" key="6">
    <source>
        <dbReference type="SAM" id="MobiDB-lite"/>
    </source>
</evidence>
<comment type="similarity">
    <text evidence="4">Belongs to the SIMIBI class G3E GTPase family. ZNG1 subfamily.</text>
</comment>
<dbReference type="PANTHER" id="PTHR13748">
    <property type="entry name" value="COBW-RELATED"/>
    <property type="match status" value="1"/>
</dbReference>
<dbReference type="InterPro" id="IPR036627">
    <property type="entry name" value="CobW-likC_sf"/>
</dbReference>
<feature type="region of interest" description="Disordered" evidence="6">
    <location>
        <begin position="229"/>
        <end position="249"/>
    </location>
</feature>
<sequence length="340" mass="37405">MQIPVIVLSGFLGSGKTTLLLRMLEEANQRGLQPGILMNELGKQDVDGMILDGRGGAAMEKLLDGCVCCSKKSELAGSLVLLLRKKPDVIVIELTGVANPEEIADALTEPELIGSLALRQIVTVLDAEYVLDYNSIFSSDRQLVRTLRRQIETADRLIVNKTDLVTPSLLQKIEKTVRKMNARAPIAFTSHSRAELAPLFAGIKPQTPAVPASSALRYKPLQVVSPSAISKASSPHTAGTEQLHEHNRSYSRVRTLTLPGRLAESSSQASVESFMRRWKHQLLRAKGYIVFPRKQQTYLMQYAGKRTYWEPAAYSGEPYVVLIGIDLDEAALADAWNALV</sequence>
<proteinExistence type="inferred from homology"/>
<keyword evidence="10" id="KW-1185">Reference proteome</keyword>
<dbReference type="Gene3D" id="3.30.1220.10">
    <property type="entry name" value="CobW-like, C-terminal domain"/>
    <property type="match status" value="1"/>
</dbReference>
<keyword evidence="1" id="KW-0547">Nucleotide-binding</keyword>
<dbReference type="SUPFAM" id="SSF52540">
    <property type="entry name" value="P-loop containing nucleoside triphosphate hydrolases"/>
    <property type="match status" value="1"/>
</dbReference>
<dbReference type="Gene3D" id="3.40.50.300">
    <property type="entry name" value="P-loop containing nucleotide triphosphate hydrolases"/>
    <property type="match status" value="1"/>
</dbReference>
<dbReference type="InterPro" id="IPR011629">
    <property type="entry name" value="CobW-like_C"/>
</dbReference>
<name>A0A4Q9DHB0_9BACL</name>
<dbReference type="EMBL" id="SIRE01000029">
    <property type="protein sequence ID" value="TBL70825.1"/>
    <property type="molecule type" value="Genomic_DNA"/>
</dbReference>
<dbReference type="GO" id="GO:0000166">
    <property type="term" value="F:nucleotide binding"/>
    <property type="evidence" value="ECO:0007669"/>
    <property type="project" value="UniProtKB-KW"/>
</dbReference>
<dbReference type="CDD" id="cd03112">
    <property type="entry name" value="CobW-like"/>
    <property type="match status" value="1"/>
</dbReference>
<evidence type="ECO:0000256" key="5">
    <source>
        <dbReference type="ARBA" id="ARBA00049117"/>
    </source>
</evidence>
<reference evidence="9 10" key="1">
    <citation type="submission" date="2019-02" db="EMBL/GenBank/DDBJ databases">
        <title>Paenibacillus sp. nov., isolated from surface-sterilized tissue of Thalictrum simplex L.</title>
        <authorList>
            <person name="Tuo L."/>
        </authorList>
    </citation>
    <scope>NUCLEOTIDE SEQUENCE [LARGE SCALE GENOMIC DNA]</scope>
    <source>
        <strain evidence="9 10">N2SHLJ1</strain>
    </source>
</reference>
<dbReference type="InterPro" id="IPR051316">
    <property type="entry name" value="Zinc-reg_GTPase_activator"/>
</dbReference>
<dbReference type="Pfam" id="PF02492">
    <property type="entry name" value="cobW"/>
    <property type="match status" value="1"/>
</dbReference>
<dbReference type="InterPro" id="IPR027417">
    <property type="entry name" value="P-loop_NTPase"/>
</dbReference>
<evidence type="ECO:0000256" key="4">
    <source>
        <dbReference type="ARBA" id="ARBA00034320"/>
    </source>
</evidence>
<protein>
    <submittedName>
        <fullName evidence="9">GTP-binding protein</fullName>
    </submittedName>
</protein>
<feature type="domain" description="CobW C-terminal" evidence="8">
    <location>
        <begin position="268"/>
        <end position="339"/>
    </location>
</feature>
<dbReference type="AlphaFoldDB" id="A0A4Q9DHB0"/>